<sequence length="129" mass="13604">MISPRFNVVDVTGLGPPPPPPPPDKTRSSSSNTTGGQAPAAGMAHAPVATTAGGSSSSSSYRTEADQLMHGVNFTTAHHWPVRHAKGLLNGPGQNNCFLNCAVQVSVSRGILFLEDCSVFFLHLRFSYI</sequence>
<dbReference type="AlphaFoldDB" id="A0A182TVI3"/>
<reference evidence="2" key="2">
    <citation type="submission" date="2020-05" db="UniProtKB">
        <authorList>
            <consortium name="EnsemblMetazoa"/>
        </authorList>
    </citation>
    <scope>IDENTIFICATION</scope>
    <source>
        <strain evidence="2">CM1001059</strain>
    </source>
</reference>
<dbReference type="Proteomes" id="UP000075902">
    <property type="component" value="Unassembled WGS sequence"/>
</dbReference>
<reference evidence="3" key="1">
    <citation type="submission" date="2014-01" db="EMBL/GenBank/DDBJ databases">
        <title>The Genome Sequence of Anopheles melas CM1001059_A (V2).</title>
        <authorList>
            <consortium name="The Broad Institute Genomics Platform"/>
            <person name="Neafsey D.E."/>
            <person name="Besansky N."/>
            <person name="Howell P."/>
            <person name="Walton C."/>
            <person name="Young S.K."/>
            <person name="Zeng Q."/>
            <person name="Gargeya S."/>
            <person name="Fitzgerald M."/>
            <person name="Haas B."/>
            <person name="Abouelleil A."/>
            <person name="Allen A.W."/>
            <person name="Alvarado L."/>
            <person name="Arachchi H.M."/>
            <person name="Berlin A.M."/>
            <person name="Chapman S.B."/>
            <person name="Gainer-Dewar J."/>
            <person name="Goldberg J."/>
            <person name="Griggs A."/>
            <person name="Gujja S."/>
            <person name="Hansen M."/>
            <person name="Howarth C."/>
            <person name="Imamovic A."/>
            <person name="Ireland A."/>
            <person name="Larimer J."/>
            <person name="McCowan C."/>
            <person name="Murphy C."/>
            <person name="Pearson M."/>
            <person name="Poon T.W."/>
            <person name="Priest M."/>
            <person name="Roberts A."/>
            <person name="Saif S."/>
            <person name="Shea T."/>
            <person name="Sisk P."/>
            <person name="Sykes S."/>
            <person name="Wortman J."/>
            <person name="Nusbaum C."/>
            <person name="Birren B."/>
        </authorList>
    </citation>
    <scope>NUCLEOTIDE SEQUENCE [LARGE SCALE GENOMIC DNA]</scope>
    <source>
        <strain evidence="3">CM1001059</strain>
    </source>
</reference>
<accession>A0A182TVI3</accession>
<evidence type="ECO:0000256" key="1">
    <source>
        <dbReference type="SAM" id="MobiDB-lite"/>
    </source>
</evidence>
<name>A0A182TVI3_9DIPT</name>
<evidence type="ECO:0000313" key="2">
    <source>
        <dbReference type="EnsemblMetazoa" id="AMEC009041-PA"/>
    </source>
</evidence>
<organism evidence="2 3">
    <name type="scientific">Anopheles melas</name>
    <dbReference type="NCBI Taxonomy" id="34690"/>
    <lineage>
        <taxon>Eukaryota</taxon>
        <taxon>Metazoa</taxon>
        <taxon>Ecdysozoa</taxon>
        <taxon>Arthropoda</taxon>
        <taxon>Hexapoda</taxon>
        <taxon>Insecta</taxon>
        <taxon>Pterygota</taxon>
        <taxon>Neoptera</taxon>
        <taxon>Endopterygota</taxon>
        <taxon>Diptera</taxon>
        <taxon>Nematocera</taxon>
        <taxon>Culicoidea</taxon>
        <taxon>Culicidae</taxon>
        <taxon>Anophelinae</taxon>
        <taxon>Anopheles</taxon>
    </lineage>
</organism>
<dbReference type="STRING" id="34690.A0A182TVI3"/>
<proteinExistence type="predicted"/>
<dbReference type="VEuPathDB" id="VectorBase:AMEC009041"/>
<feature type="compositionally biased region" description="Low complexity" evidence="1">
    <location>
        <begin position="38"/>
        <end position="60"/>
    </location>
</feature>
<dbReference type="EnsemblMetazoa" id="AMEC009041-RA">
    <property type="protein sequence ID" value="AMEC009041-PA"/>
    <property type="gene ID" value="AMEC009041"/>
</dbReference>
<feature type="region of interest" description="Disordered" evidence="1">
    <location>
        <begin position="1"/>
        <end position="62"/>
    </location>
</feature>
<keyword evidence="3" id="KW-1185">Reference proteome</keyword>
<protein>
    <submittedName>
        <fullName evidence="2">Uncharacterized protein</fullName>
    </submittedName>
</protein>
<evidence type="ECO:0000313" key="3">
    <source>
        <dbReference type="Proteomes" id="UP000075902"/>
    </source>
</evidence>